<dbReference type="AlphaFoldDB" id="A0A1B1U470"/>
<dbReference type="STRING" id="222136.BBW65_01490"/>
<dbReference type="InterPro" id="IPR003749">
    <property type="entry name" value="ThiS/MoaD-like"/>
</dbReference>
<dbReference type="Proteomes" id="UP000092884">
    <property type="component" value="Chromosome"/>
</dbReference>
<gene>
    <name evidence="1" type="ORF">BBW65_01490</name>
</gene>
<sequence length="75" mass="8351">MANVKVEFLGPIGLDSREFQVLNLQELRNALNQIAELQEWLPLSAIAVNDEIKEDLDFVFQDGDKVLLLPPVCGG</sequence>
<proteinExistence type="predicted"/>
<keyword evidence="2" id="KW-1185">Reference proteome</keyword>
<organism evidence="1 2">
    <name type="scientific">Helicobacter enhydrae</name>
    <dbReference type="NCBI Taxonomy" id="222136"/>
    <lineage>
        <taxon>Bacteria</taxon>
        <taxon>Pseudomonadati</taxon>
        <taxon>Campylobacterota</taxon>
        <taxon>Epsilonproteobacteria</taxon>
        <taxon>Campylobacterales</taxon>
        <taxon>Helicobacteraceae</taxon>
        <taxon>Helicobacter</taxon>
    </lineage>
</organism>
<evidence type="ECO:0000313" key="2">
    <source>
        <dbReference type="Proteomes" id="UP000092884"/>
    </source>
</evidence>
<protein>
    <submittedName>
        <fullName evidence="1">Molybdopterin synthase sulfur carrier subunit</fullName>
    </submittedName>
</protein>
<dbReference type="InterPro" id="IPR012675">
    <property type="entry name" value="Beta-grasp_dom_sf"/>
</dbReference>
<evidence type="ECO:0000313" key="1">
    <source>
        <dbReference type="EMBL" id="ANV97560.1"/>
    </source>
</evidence>
<accession>A0A1B1U470</accession>
<dbReference type="RefSeq" id="WP_066338753.1">
    <property type="nucleotide sequence ID" value="NZ_CP016503.1"/>
</dbReference>
<dbReference type="InterPro" id="IPR016155">
    <property type="entry name" value="Mopterin_synth/thiamin_S_b"/>
</dbReference>
<dbReference type="Pfam" id="PF02597">
    <property type="entry name" value="ThiS"/>
    <property type="match status" value="1"/>
</dbReference>
<dbReference type="KEGG" id="het:BBW65_01490"/>
<dbReference type="Gene3D" id="3.10.20.30">
    <property type="match status" value="1"/>
</dbReference>
<dbReference type="EMBL" id="CP016503">
    <property type="protein sequence ID" value="ANV97560.1"/>
    <property type="molecule type" value="Genomic_DNA"/>
</dbReference>
<reference evidence="2" key="1">
    <citation type="submission" date="2016-07" db="EMBL/GenBank/DDBJ databases">
        <authorList>
            <person name="Florea S."/>
            <person name="Webb J.S."/>
            <person name="Jaromczyk J."/>
            <person name="Schardl C.L."/>
        </authorList>
    </citation>
    <scope>NUCLEOTIDE SEQUENCE [LARGE SCALE GENOMIC DNA]</scope>
    <source>
        <strain evidence="2">MIT 01-6242</strain>
    </source>
</reference>
<dbReference type="SUPFAM" id="SSF54285">
    <property type="entry name" value="MoaD/ThiS"/>
    <property type="match status" value="1"/>
</dbReference>
<name>A0A1B1U470_9HELI</name>
<dbReference type="OrthoDB" id="5339935at2"/>